<sequence length="241" mass="28453">MDITDLIKKLYGVLPEAAVEPVEAIVEIGGQSIPFLSGAVNWYKFNNINKELTHLSRQINTITDKLILSDNEVFIKQEVFPIILNKILNDEQSEKISVMLNGFEHIIDENILDTDKIFHYYDVLSEMRLSEIVHLTEGYVKPMENARNPYKIKLNPLRINIQKTEEEKERADLERYMDNKLHRLGILQYAKEQTRNRNYRPQDYKDLGSNKKDYKVNIERFEISNFGLRFIEFFYKEDTAE</sequence>
<dbReference type="EMBL" id="CP047394">
    <property type="protein sequence ID" value="QHE62222.1"/>
    <property type="molecule type" value="Genomic_DNA"/>
</dbReference>
<dbReference type="Proteomes" id="UP000465062">
    <property type="component" value="Chromosome"/>
</dbReference>
<gene>
    <name evidence="1" type="ORF">FHE72_15260</name>
</gene>
<organism evidence="1 2">
    <name type="scientific">Rossellomorea vietnamensis</name>
    <dbReference type="NCBI Taxonomy" id="218284"/>
    <lineage>
        <taxon>Bacteria</taxon>
        <taxon>Bacillati</taxon>
        <taxon>Bacillota</taxon>
        <taxon>Bacilli</taxon>
        <taxon>Bacillales</taxon>
        <taxon>Bacillaceae</taxon>
        <taxon>Rossellomorea</taxon>
    </lineage>
</organism>
<dbReference type="AlphaFoldDB" id="A0A6I6UTF7"/>
<dbReference type="KEGG" id="bvq:FHE72_15260"/>
<evidence type="ECO:0000313" key="1">
    <source>
        <dbReference type="EMBL" id="QHE62222.1"/>
    </source>
</evidence>
<name>A0A6I6UTF7_9BACI</name>
<proteinExistence type="predicted"/>
<reference evidence="1 2" key="1">
    <citation type="submission" date="2019-06" db="EMBL/GenBank/DDBJ databases">
        <title>An operon consisting of a P-type ATPase gene and a transcriptional regular gene given the different cadmium resistance in Bacillus vietamensis 151-6 and Bacillus marisflavi 151-25.</title>
        <authorList>
            <person name="Yu X."/>
        </authorList>
    </citation>
    <scope>NUCLEOTIDE SEQUENCE [LARGE SCALE GENOMIC DNA]</scope>
    <source>
        <strain evidence="1 2">151-6</strain>
    </source>
</reference>
<dbReference type="RefSeq" id="WP_159362252.1">
    <property type="nucleotide sequence ID" value="NZ_CP047394.1"/>
</dbReference>
<accession>A0A6I6UTF7</accession>
<evidence type="ECO:0000313" key="2">
    <source>
        <dbReference type="Proteomes" id="UP000465062"/>
    </source>
</evidence>
<protein>
    <submittedName>
        <fullName evidence="1">Uncharacterized protein</fullName>
    </submittedName>
</protein>